<evidence type="ECO:0000256" key="8">
    <source>
        <dbReference type="ARBA" id="ARBA00022603"/>
    </source>
</evidence>
<gene>
    <name evidence="15 20" type="primary">trmD</name>
    <name evidence="19" type="ORF">ENP94_07500</name>
    <name evidence="20" type="ORF">ENS16_03145</name>
</gene>
<dbReference type="GO" id="GO:0005829">
    <property type="term" value="C:cytosol"/>
    <property type="evidence" value="ECO:0007669"/>
    <property type="project" value="TreeGrafter"/>
</dbReference>
<evidence type="ECO:0000256" key="9">
    <source>
        <dbReference type="ARBA" id="ARBA00022679"/>
    </source>
</evidence>
<dbReference type="EMBL" id="DSTU01000004">
    <property type="protein sequence ID" value="HFJ53669.1"/>
    <property type="molecule type" value="Genomic_DNA"/>
</dbReference>
<dbReference type="InterPro" id="IPR023148">
    <property type="entry name" value="tRNA_m1G_MeTrfase_C_sf"/>
</dbReference>
<evidence type="ECO:0000256" key="2">
    <source>
        <dbReference type="ARBA" id="ARBA00004496"/>
    </source>
</evidence>
<dbReference type="PIRSF" id="PIRSF000386">
    <property type="entry name" value="tRNA_mtase"/>
    <property type="match status" value="1"/>
</dbReference>
<keyword evidence="10 15" id="KW-0949">S-adenosyl-L-methionine</keyword>
<dbReference type="InterPro" id="IPR029026">
    <property type="entry name" value="tRNA_m1G_MTases_N"/>
</dbReference>
<evidence type="ECO:0000256" key="13">
    <source>
        <dbReference type="ARBA" id="ARBA00033392"/>
    </source>
</evidence>
<dbReference type="EC" id="2.1.1.228" evidence="5 15"/>
<dbReference type="InterPro" id="IPR016009">
    <property type="entry name" value="tRNA_MeTrfase_TRMD/TRM10"/>
</dbReference>
<dbReference type="Pfam" id="PF01746">
    <property type="entry name" value="tRNA_m1G_MT"/>
    <property type="match status" value="1"/>
</dbReference>
<evidence type="ECO:0000256" key="12">
    <source>
        <dbReference type="ARBA" id="ARBA00029736"/>
    </source>
</evidence>
<evidence type="ECO:0000256" key="14">
    <source>
        <dbReference type="ARBA" id="ARBA00047783"/>
    </source>
</evidence>
<dbReference type="NCBIfam" id="TIGR00088">
    <property type="entry name" value="trmD"/>
    <property type="match status" value="1"/>
</dbReference>
<dbReference type="PANTHER" id="PTHR46417:SF1">
    <property type="entry name" value="TRNA (GUANINE-N(1)-)-METHYLTRANSFERASE"/>
    <property type="match status" value="1"/>
</dbReference>
<accession>A0A7C3ELU5</accession>
<comment type="subcellular location">
    <subcellularLocation>
        <location evidence="2 15 17">Cytoplasm</location>
    </subcellularLocation>
</comment>
<dbReference type="Gene3D" id="3.40.1280.10">
    <property type="match status" value="1"/>
</dbReference>
<dbReference type="GO" id="GO:0002939">
    <property type="term" value="P:tRNA N1-guanine methylation"/>
    <property type="evidence" value="ECO:0007669"/>
    <property type="project" value="TreeGrafter"/>
</dbReference>
<evidence type="ECO:0000256" key="7">
    <source>
        <dbReference type="ARBA" id="ARBA00022490"/>
    </source>
</evidence>
<feature type="binding site" evidence="15 16">
    <location>
        <begin position="130"/>
        <end position="135"/>
    </location>
    <ligand>
        <name>S-adenosyl-L-methionine</name>
        <dbReference type="ChEBI" id="CHEBI:59789"/>
    </ligand>
</feature>
<comment type="similarity">
    <text evidence="3 15 17">Belongs to the RNA methyltransferase TrmD family.</text>
</comment>
<reference evidence="20" key="1">
    <citation type="journal article" date="2020" name="mSystems">
        <title>Genome- and Community-Level Interaction Insights into Carbon Utilization and Element Cycling Functions of Hydrothermarchaeota in Hydrothermal Sediment.</title>
        <authorList>
            <person name="Zhou Z."/>
            <person name="Liu Y."/>
            <person name="Xu W."/>
            <person name="Pan J."/>
            <person name="Luo Z.H."/>
            <person name="Li M."/>
        </authorList>
    </citation>
    <scope>NUCLEOTIDE SEQUENCE [LARGE SCALE GENOMIC DNA]</scope>
    <source>
        <strain evidence="19">SpSt-265</strain>
        <strain evidence="20">SpSt-465</strain>
    </source>
</reference>
<evidence type="ECO:0000256" key="5">
    <source>
        <dbReference type="ARBA" id="ARBA00012807"/>
    </source>
</evidence>
<protein>
    <recommendedName>
        <fullName evidence="6 15">tRNA (guanine-N(1)-)-methyltransferase</fullName>
        <ecNumber evidence="5 15">2.1.1.228</ecNumber>
    </recommendedName>
    <alternativeName>
        <fullName evidence="12 15">M1G-methyltransferase</fullName>
    </alternativeName>
    <alternativeName>
        <fullName evidence="13 15">tRNA [GM37] methyltransferase</fullName>
    </alternativeName>
</protein>
<evidence type="ECO:0000259" key="18">
    <source>
        <dbReference type="Pfam" id="PF01746"/>
    </source>
</evidence>
<keyword evidence="11 15" id="KW-0819">tRNA processing</keyword>
<evidence type="ECO:0000256" key="10">
    <source>
        <dbReference type="ARBA" id="ARBA00022691"/>
    </source>
</evidence>
<evidence type="ECO:0000256" key="16">
    <source>
        <dbReference type="PIRSR" id="PIRSR000386-1"/>
    </source>
</evidence>
<comment type="caution">
    <text evidence="20">The sequence shown here is derived from an EMBL/GenBank/DDBJ whole genome shotgun (WGS) entry which is preliminary data.</text>
</comment>
<dbReference type="InterPro" id="IPR029028">
    <property type="entry name" value="Alpha/beta_knot_MTases"/>
</dbReference>
<dbReference type="AlphaFoldDB" id="A0A7C3ELU5"/>
<comment type="subunit">
    <text evidence="4 15 17">Homodimer.</text>
</comment>
<evidence type="ECO:0000256" key="1">
    <source>
        <dbReference type="ARBA" id="ARBA00002634"/>
    </source>
</evidence>
<comment type="function">
    <text evidence="1 15 17">Specifically methylates guanosine-37 in various tRNAs.</text>
</comment>
<feature type="domain" description="tRNA methyltransferase TRMD/TRM10-type" evidence="18">
    <location>
        <begin position="1"/>
        <end position="222"/>
    </location>
</feature>
<dbReference type="FunFam" id="3.40.1280.10:FF:000001">
    <property type="entry name" value="tRNA (guanine-N(1)-)-methyltransferase"/>
    <property type="match status" value="1"/>
</dbReference>
<evidence type="ECO:0000256" key="11">
    <source>
        <dbReference type="ARBA" id="ARBA00022694"/>
    </source>
</evidence>
<evidence type="ECO:0000313" key="19">
    <source>
        <dbReference type="EMBL" id="HEA87831.1"/>
    </source>
</evidence>
<name>A0A7C3ELU5_UNCW3</name>
<dbReference type="SUPFAM" id="SSF75217">
    <property type="entry name" value="alpha/beta knot"/>
    <property type="match status" value="1"/>
</dbReference>
<dbReference type="FunFam" id="1.10.1270.20:FF:000001">
    <property type="entry name" value="tRNA (guanine-N(1)-)-methyltransferase"/>
    <property type="match status" value="1"/>
</dbReference>
<keyword evidence="7 15" id="KW-0963">Cytoplasm</keyword>
<keyword evidence="8 15" id="KW-0489">Methyltransferase</keyword>
<dbReference type="InterPro" id="IPR002649">
    <property type="entry name" value="tRNA_m1G_MeTrfase_TrmD"/>
</dbReference>
<evidence type="ECO:0000313" key="20">
    <source>
        <dbReference type="EMBL" id="HFJ53669.1"/>
    </source>
</evidence>
<dbReference type="HAMAP" id="MF_00605">
    <property type="entry name" value="TrmD"/>
    <property type="match status" value="1"/>
</dbReference>
<dbReference type="GO" id="GO:0052906">
    <property type="term" value="F:tRNA (guanine(37)-N1)-methyltransferase activity"/>
    <property type="evidence" value="ECO:0007669"/>
    <property type="project" value="UniProtKB-UniRule"/>
</dbReference>
<proteinExistence type="inferred from homology"/>
<sequence length="261" mass="28997">MRIDLITIFPEFFVGPFDCGPTRIAREKGVLEIGIVNPRDFTTDLHRTVDDYPFGGGAGMVMKPEPIFLAVESIRKPESRVILLSPQGERFDQQMAHRFCSLSHLILICGRYKGVDERVRLLLIDQEVSIGDYVLAGGEAAAVVMIEAIARLLPGAVGDEDSVATDSFENGLLDAPVYTRPREFRGVSVPEVLISGNHGAVAKWRRQQALLNTARRRPELLRNVLLSAEDRDFLLRELGELPAEIKDGECGGEIKKVFEKI</sequence>
<dbReference type="EMBL" id="DSLG01000008">
    <property type="protein sequence ID" value="HEA87831.1"/>
    <property type="molecule type" value="Genomic_DNA"/>
</dbReference>
<keyword evidence="9 15" id="KW-0808">Transferase</keyword>
<dbReference type="NCBIfam" id="NF000648">
    <property type="entry name" value="PRK00026.1"/>
    <property type="match status" value="1"/>
</dbReference>
<evidence type="ECO:0000256" key="3">
    <source>
        <dbReference type="ARBA" id="ARBA00007630"/>
    </source>
</evidence>
<organism evidence="20">
    <name type="scientific">candidate division WOR-3 bacterium</name>
    <dbReference type="NCBI Taxonomy" id="2052148"/>
    <lineage>
        <taxon>Bacteria</taxon>
        <taxon>Bacteria division WOR-3</taxon>
    </lineage>
</organism>
<evidence type="ECO:0000256" key="17">
    <source>
        <dbReference type="RuleBase" id="RU003464"/>
    </source>
</evidence>
<dbReference type="Gene3D" id="1.10.1270.20">
    <property type="entry name" value="tRNA(m1g37)methyltransferase, domain 2"/>
    <property type="match status" value="1"/>
</dbReference>
<dbReference type="CDD" id="cd18080">
    <property type="entry name" value="TrmD-like"/>
    <property type="match status" value="1"/>
</dbReference>
<feature type="binding site" evidence="15 16">
    <location>
        <position position="110"/>
    </location>
    <ligand>
        <name>S-adenosyl-L-methionine</name>
        <dbReference type="ChEBI" id="CHEBI:59789"/>
    </ligand>
</feature>
<evidence type="ECO:0000256" key="6">
    <source>
        <dbReference type="ARBA" id="ARBA00014679"/>
    </source>
</evidence>
<evidence type="ECO:0000256" key="4">
    <source>
        <dbReference type="ARBA" id="ARBA00011738"/>
    </source>
</evidence>
<evidence type="ECO:0000256" key="15">
    <source>
        <dbReference type="HAMAP-Rule" id="MF_00605"/>
    </source>
</evidence>
<dbReference type="PANTHER" id="PTHR46417">
    <property type="entry name" value="TRNA (GUANINE-N(1)-)-METHYLTRANSFERASE"/>
    <property type="match status" value="1"/>
</dbReference>
<comment type="catalytic activity">
    <reaction evidence="14 15 17">
        <text>guanosine(37) in tRNA + S-adenosyl-L-methionine = N(1)-methylguanosine(37) in tRNA + S-adenosyl-L-homocysteine + H(+)</text>
        <dbReference type="Rhea" id="RHEA:36899"/>
        <dbReference type="Rhea" id="RHEA-COMP:10145"/>
        <dbReference type="Rhea" id="RHEA-COMP:10147"/>
        <dbReference type="ChEBI" id="CHEBI:15378"/>
        <dbReference type="ChEBI" id="CHEBI:57856"/>
        <dbReference type="ChEBI" id="CHEBI:59789"/>
        <dbReference type="ChEBI" id="CHEBI:73542"/>
        <dbReference type="ChEBI" id="CHEBI:74269"/>
        <dbReference type="EC" id="2.1.1.228"/>
    </reaction>
</comment>